<evidence type="ECO:0000313" key="4">
    <source>
        <dbReference type="Proteomes" id="UP000594638"/>
    </source>
</evidence>
<evidence type="ECO:0000313" key="3">
    <source>
        <dbReference type="EMBL" id="CAA3033760.1"/>
    </source>
</evidence>
<comment type="caution">
    <text evidence="3">The sequence shown here is derived from an EMBL/GenBank/DDBJ whole genome shotgun (WGS) entry which is preliminary data.</text>
</comment>
<dbReference type="AlphaFoldDB" id="A0A8S0VNC0"/>
<keyword evidence="4" id="KW-1185">Reference proteome</keyword>
<evidence type="ECO:0000259" key="2">
    <source>
        <dbReference type="Pfam" id="PF12776"/>
    </source>
</evidence>
<dbReference type="PANTHER" id="PTHR31704:SF37">
    <property type="entry name" value="HEAT SHOCK PROTEIN"/>
    <property type="match status" value="1"/>
</dbReference>
<feature type="domain" description="Myb/SANT-like" evidence="2">
    <location>
        <begin position="16"/>
        <end position="69"/>
    </location>
</feature>
<accession>A0A8S0VNC0</accession>
<feature type="compositionally biased region" description="Low complexity" evidence="1">
    <location>
        <begin position="132"/>
        <end position="142"/>
    </location>
</feature>
<feature type="compositionally biased region" description="Basic residues" evidence="1">
    <location>
        <begin position="176"/>
        <end position="186"/>
    </location>
</feature>
<name>A0A8S0VNC0_OLEEU</name>
<evidence type="ECO:0000256" key="1">
    <source>
        <dbReference type="SAM" id="MobiDB-lite"/>
    </source>
</evidence>
<dbReference type="EMBL" id="CACTIH010010826">
    <property type="protein sequence ID" value="CAA3033760.1"/>
    <property type="molecule type" value="Genomic_DNA"/>
</dbReference>
<dbReference type="Proteomes" id="UP000594638">
    <property type="component" value="Unassembled WGS sequence"/>
</dbReference>
<dbReference type="InterPro" id="IPR024752">
    <property type="entry name" value="Myb/SANT-like_dom"/>
</dbReference>
<protein>
    <recommendedName>
        <fullName evidence="2">Myb/SANT-like domain-containing protein</fullName>
    </recommendedName>
</protein>
<proteinExistence type="predicted"/>
<dbReference type="PANTHER" id="PTHR31704">
    <property type="entry name" value="MYB/SANT-LIKE DNA-BINDING DOMAIN PROTEIN-RELATED"/>
    <property type="match status" value="1"/>
</dbReference>
<sequence>MLHKGRLGPHSIAIQPKGKQELTISQLKNHWKQMLLDHKMLFELLRCTCVEYDRSSGNRVVADDEWWERKIMENPKNEGFKNKDMGEICDRYSRLFRDTFDSSKYVFTLTNLLRRRFGMQNDSDSDQVTDCLPLPLESSSSSDELDIDRSNASKARSSKRSGSKRKSTSSLEKGRKNMGHVRSRLQ</sequence>
<gene>
    <name evidence="3" type="ORF">OLEA9_A088781</name>
</gene>
<feature type="region of interest" description="Disordered" evidence="1">
    <location>
        <begin position="122"/>
        <end position="186"/>
    </location>
</feature>
<dbReference type="OrthoDB" id="4955136at2759"/>
<feature type="compositionally biased region" description="Basic residues" evidence="1">
    <location>
        <begin position="156"/>
        <end position="167"/>
    </location>
</feature>
<reference evidence="3 4" key="1">
    <citation type="submission" date="2019-12" db="EMBL/GenBank/DDBJ databases">
        <authorList>
            <person name="Alioto T."/>
            <person name="Alioto T."/>
            <person name="Gomez Garrido J."/>
        </authorList>
    </citation>
    <scope>NUCLEOTIDE SEQUENCE [LARGE SCALE GENOMIC DNA]</scope>
</reference>
<dbReference type="Pfam" id="PF12776">
    <property type="entry name" value="Myb_DNA-bind_3"/>
    <property type="match status" value="1"/>
</dbReference>
<organism evidence="3 4">
    <name type="scientific">Olea europaea subsp. europaea</name>
    <dbReference type="NCBI Taxonomy" id="158383"/>
    <lineage>
        <taxon>Eukaryota</taxon>
        <taxon>Viridiplantae</taxon>
        <taxon>Streptophyta</taxon>
        <taxon>Embryophyta</taxon>
        <taxon>Tracheophyta</taxon>
        <taxon>Spermatophyta</taxon>
        <taxon>Magnoliopsida</taxon>
        <taxon>eudicotyledons</taxon>
        <taxon>Gunneridae</taxon>
        <taxon>Pentapetalae</taxon>
        <taxon>asterids</taxon>
        <taxon>lamiids</taxon>
        <taxon>Lamiales</taxon>
        <taxon>Oleaceae</taxon>
        <taxon>Oleeae</taxon>
        <taxon>Olea</taxon>
    </lineage>
</organism>
<dbReference type="Gramene" id="OE9A088781T1">
    <property type="protein sequence ID" value="OE9A088781C1"/>
    <property type="gene ID" value="OE9A088781"/>
</dbReference>